<dbReference type="GO" id="GO:0006310">
    <property type="term" value="P:DNA recombination"/>
    <property type="evidence" value="ECO:0007669"/>
    <property type="project" value="UniProtKB-KW"/>
</dbReference>
<organism evidence="20 21">
    <name type="scientific">Hibiscus syriacus</name>
    <name type="common">Rose of Sharon</name>
    <dbReference type="NCBI Taxonomy" id="106335"/>
    <lineage>
        <taxon>Eukaryota</taxon>
        <taxon>Viridiplantae</taxon>
        <taxon>Streptophyta</taxon>
        <taxon>Embryophyta</taxon>
        <taxon>Tracheophyta</taxon>
        <taxon>Spermatophyta</taxon>
        <taxon>Magnoliopsida</taxon>
        <taxon>eudicotyledons</taxon>
        <taxon>Gunneridae</taxon>
        <taxon>Pentapetalae</taxon>
        <taxon>rosids</taxon>
        <taxon>malvids</taxon>
        <taxon>Malvales</taxon>
        <taxon>Malvaceae</taxon>
        <taxon>Malvoideae</taxon>
        <taxon>Hibiscus</taxon>
    </lineage>
</organism>
<keyword evidence="5" id="KW-0479">Metal-binding</keyword>
<accession>A0A6A2Z7B6</accession>
<feature type="compositionally biased region" description="Basic and acidic residues" evidence="17">
    <location>
        <begin position="1539"/>
        <end position="1549"/>
    </location>
</feature>
<evidence type="ECO:0000256" key="2">
    <source>
        <dbReference type="ARBA" id="ARBA00022679"/>
    </source>
</evidence>
<dbReference type="InterPro" id="IPR001584">
    <property type="entry name" value="Integrase_cat-core"/>
</dbReference>
<dbReference type="InterPro" id="IPR041588">
    <property type="entry name" value="Integrase_H2C2"/>
</dbReference>
<evidence type="ECO:0000256" key="7">
    <source>
        <dbReference type="ARBA" id="ARBA00022759"/>
    </source>
</evidence>
<dbReference type="InterPro" id="IPR012337">
    <property type="entry name" value="RNaseH-like_sf"/>
</dbReference>
<dbReference type="FunFam" id="3.30.70.270:FF:000020">
    <property type="entry name" value="Transposon Tf2-6 polyprotein-like Protein"/>
    <property type="match status" value="1"/>
</dbReference>
<dbReference type="Pfam" id="PF17919">
    <property type="entry name" value="RT_RNaseH_2"/>
    <property type="match status" value="1"/>
</dbReference>
<dbReference type="Gene3D" id="1.10.340.70">
    <property type="match status" value="1"/>
</dbReference>
<dbReference type="InterPro" id="IPR021109">
    <property type="entry name" value="Peptidase_aspartic_dom_sf"/>
</dbReference>
<dbReference type="InterPro" id="IPR056924">
    <property type="entry name" value="SH3_Tf2-1"/>
</dbReference>
<keyword evidence="4" id="KW-0540">Nuclease</keyword>
<dbReference type="GO" id="GO:0003964">
    <property type="term" value="F:RNA-directed DNA polymerase activity"/>
    <property type="evidence" value="ECO:0007669"/>
    <property type="project" value="UniProtKB-KW"/>
</dbReference>
<dbReference type="Gene3D" id="3.30.70.270">
    <property type="match status" value="2"/>
</dbReference>
<keyword evidence="13" id="KW-0238">DNA-binding</keyword>
<dbReference type="Pfam" id="PF24626">
    <property type="entry name" value="SH3_Tf2-1"/>
    <property type="match status" value="1"/>
</dbReference>
<dbReference type="Proteomes" id="UP000436088">
    <property type="component" value="Unassembled WGS sequence"/>
</dbReference>
<dbReference type="InterPro" id="IPR050951">
    <property type="entry name" value="Retrovirus_Pol_polyprotein"/>
</dbReference>
<evidence type="ECO:0000256" key="17">
    <source>
        <dbReference type="SAM" id="MobiDB-lite"/>
    </source>
</evidence>
<dbReference type="Pfam" id="PF17921">
    <property type="entry name" value="Integrase_H2C2"/>
    <property type="match status" value="1"/>
</dbReference>
<keyword evidence="9" id="KW-0460">Magnesium</keyword>
<dbReference type="PROSITE" id="PS50878">
    <property type="entry name" value="RT_POL"/>
    <property type="match status" value="1"/>
</dbReference>
<evidence type="ECO:0000313" key="21">
    <source>
        <dbReference type="Proteomes" id="UP000436088"/>
    </source>
</evidence>
<feature type="domain" description="Reverse transcriptase" evidence="18">
    <location>
        <begin position="446"/>
        <end position="625"/>
    </location>
</feature>
<dbReference type="InterPro" id="IPR043502">
    <property type="entry name" value="DNA/RNA_pol_sf"/>
</dbReference>
<dbReference type="PROSITE" id="PS50994">
    <property type="entry name" value="INTEGRASE"/>
    <property type="match status" value="1"/>
</dbReference>
<keyword evidence="14" id="KW-0233">DNA recombination</keyword>
<dbReference type="Gene3D" id="3.30.420.10">
    <property type="entry name" value="Ribonuclease H-like superfamily/Ribonuclease H"/>
    <property type="match status" value="1"/>
</dbReference>
<evidence type="ECO:0000256" key="4">
    <source>
        <dbReference type="ARBA" id="ARBA00022722"/>
    </source>
</evidence>
<dbReference type="GO" id="GO:0003677">
    <property type="term" value="F:DNA binding"/>
    <property type="evidence" value="ECO:0007669"/>
    <property type="project" value="UniProtKB-KW"/>
</dbReference>
<keyword evidence="6" id="KW-0064">Aspartyl protease</keyword>
<proteinExistence type="predicted"/>
<evidence type="ECO:0000256" key="8">
    <source>
        <dbReference type="ARBA" id="ARBA00022801"/>
    </source>
</evidence>
<dbReference type="GO" id="GO:0006508">
    <property type="term" value="P:proteolysis"/>
    <property type="evidence" value="ECO:0007669"/>
    <property type="project" value="UniProtKB-KW"/>
</dbReference>
<feature type="region of interest" description="Disordered" evidence="17">
    <location>
        <begin position="242"/>
        <end position="275"/>
    </location>
</feature>
<evidence type="ECO:0008006" key="22">
    <source>
        <dbReference type="Google" id="ProtNLM"/>
    </source>
</evidence>
<dbReference type="GO" id="GO:0003887">
    <property type="term" value="F:DNA-directed DNA polymerase activity"/>
    <property type="evidence" value="ECO:0007669"/>
    <property type="project" value="UniProtKB-KW"/>
</dbReference>
<keyword evidence="11" id="KW-0695">RNA-directed DNA polymerase</keyword>
<keyword evidence="7" id="KW-0255">Endonuclease</keyword>
<keyword evidence="16" id="KW-0175">Coiled coil</keyword>
<dbReference type="SUPFAM" id="SSF53098">
    <property type="entry name" value="Ribonuclease H-like"/>
    <property type="match status" value="1"/>
</dbReference>
<keyword evidence="12" id="KW-0239">DNA-directed DNA polymerase</keyword>
<dbReference type="GO" id="GO:0004190">
    <property type="term" value="F:aspartic-type endopeptidase activity"/>
    <property type="evidence" value="ECO:0007669"/>
    <property type="project" value="UniProtKB-KW"/>
</dbReference>
<name>A0A6A2Z7B6_HIBSY</name>
<gene>
    <name evidence="20" type="ORF">F3Y22_tig00111022pilonHSYRG00458</name>
</gene>
<evidence type="ECO:0000256" key="13">
    <source>
        <dbReference type="ARBA" id="ARBA00023125"/>
    </source>
</evidence>
<evidence type="ECO:0000256" key="16">
    <source>
        <dbReference type="SAM" id="Coils"/>
    </source>
</evidence>
<evidence type="ECO:0000256" key="11">
    <source>
        <dbReference type="ARBA" id="ARBA00022918"/>
    </source>
</evidence>
<protein>
    <recommendedName>
        <fullName evidence="22">Reverse transcriptase</fullName>
    </recommendedName>
</protein>
<dbReference type="InterPro" id="IPR041577">
    <property type="entry name" value="RT_RNaseH_2"/>
</dbReference>
<evidence type="ECO:0000256" key="6">
    <source>
        <dbReference type="ARBA" id="ARBA00022750"/>
    </source>
</evidence>
<feature type="coiled-coil region" evidence="16">
    <location>
        <begin position="1394"/>
        <end position="1421"/>
    </location>
</feature>
<reference evidence="20" key="1">
    <citation type="submission" date="2019-09" db="EMBL/GenBank/DDBJ databases">
        <title>Draft genome information of white flower Hibiscus syriacus.</title>
        <authorList>
            <person name="Kim Y.-M."/>
        </authorList>
    </citation>
    <scope>NUCLEOTIDE SEQUENCE [LARGE SCALE GENOMIC DNA]</scope>
    <source>
        <strain evidence="20">YM2019G1</strain>
    </source>
</reference>
<dbReference type="PANTHER" id="PTHR37984">
    <property type="entry name" value="PROTEIN CBG26694"/>
    <property type="match status" value="1"/>
</dbReference>
<dbReference type="Gene3D" id="3.10.10.10">
    <property type="entry name" value="HIV Type 1 Reverse Transcriptase, subunit A, domain 1"/>
    <property type="match status" value="1"/>
</dbReference>
<evidence type="ECO:0000256" key="15">
    <source>
        <dbReference type="ARBA" id="ARBA00023268"/>
    </source>
</evidence>
<evidence type="ECO:0000256" key="10">
    <source>
        <dbReference type="ARBA" id="ARBA00022908"/>
    </source>
</evidence>
<keyword evidence="2" id="KW-0808">Transferase</keyword>
<evidence type="ECO:0000256" key="12">
    <source>
        <dbReference type="ARBA" id="ARBA00022932"/>
    </source>
</evidence>
<evidence type="ECO:0000256" key="5">
    <source>
        <dbReference type="ARBA" id="ARBA00022723"/>
    </source>
</evidence>
<keyword evidence="15" id="KW-0511">Multifunctional enzyme</keyword>
<feature type="region of interest" description="Disordered" evidence="17">
    <location>
        <begin position="1530"/>
        <end position="1558"/>
    </location>
</feature>
<evidence type="ECO:0000259" key="19">
    <source>
        <dbReference type="PROSITE" id="PS50994"/>
    </source>
</evidence>
<dbReference type="FunFam" id="1.10.340.70:FF:000001">
    <property type="entry name" value="Retrovirus-related Pol polyprotein from transposon gypsy-like Protein"/>
    <property type="match status" value="1"/>
</dbReference>
<dbReference type="InterPro" id="IPR043128">
    <property type="entry name" value="Rev_trsase/Diguanyl_cyclase"/>
</dbReference>
<dbReference type="GO" id="GO:0004519">
    <property type="term" value="F:endonuclease activity"/>
    <property type="evidence" value="ECO:0007669"/>
    <property type="project" value="UniProtKB-KW"/>
</dbReference>
<keyword evidence="10" id="KW-0229">DNA integration</keyword>
<evidence type="ECO:0000313" key="20">
    <source>
        <dbReference type="EMBL" id="KAE8687299.1"/>
    </source>
</evidence>
<dbReference type="EMBL" id="VEPZ02001205">
    <property type="protein sequence ID" value="KAE8687299.1"/>
    <property type="molecule type" value="Genomic_DNA"/>
</dbReference>
<evidence type="ECO:0000256" key="14">
    <source>
        <dbReference type="ARBA" id="ARBA00023172"/>
    </source>
</evidence>
<evidence type="ECO:0000256" key="1">
    <source>
        <dbReference type="ARBA" id="ARBA00022670"/>
    </source>
</evidence>
<dbReference type="CDD" id="cd00303">
    <property type="entry name" value="retropepsin_like"/>
    <property type="match status" value="1"/>
</dbReference>
<evidence type="ECO:0000256" key="3">
    <source>
        <dbReference type="ARBA" id="ARBA00022695"/>
    </source>
</evidence>
<feature type="domain" description="Integrase catalytic" evidence="19">
    <location>
        <begin position="922"/>
        <end position="1085"/>
    </location>
</feature>
<keyword evidence="8" id="KW-0378">Hydrolase</keyword>
<keyword evidence="21" id="KW-1185">Reference proteome</keyword>
<dbReference type="GO" id="GO:0015074">
    <property type="term" value="P:DNA integration"/>
    <property type="evidence" value="ECO:0007669"/>
    <property type="project" value="UniProtKB-KW"/>
</dbReference>
<keyword evidence="3" id="KW-0548">Nucleotidyltransferase</keyword>
<dbReference type="CDD" id="cd01647">
    <property type="entry name" value="RT_LTR"/>
    <property type="match status" value="1"/>
</dbReference>
<dbReference type="SUPFAM" id="SSF56672">
    <property type="entry name" value="DNA/RNA polymerases"/>
    <property type="match status" value="1"/>
</dbReference>
<dbReference type="Gene3D" id="2.40.70.10">
    <property type="entry name" value="Acid Proteases"/>
    <property type="match status" value="1"/>
</dbReference>
<dbReference type="PANTHER" id="PTHR37984:SF5">
    <property type="entry name" value="PROTEIN NYNRIN-LIKE"/>
    <property type="match status" value="1"/>
</dbReference>
<dbReference type="Pfam" id="PF00078">
    <property type="entry name" value="RVT_1"/>
    <property type="match status" value="1"/>
</dbReference>
<keyword evidence="1" id="KW-0645">Protease</keyword>
<dbReference type="InterPro" id="IPR000477">
    <property type="entry name" value="RT_dom"/>
</dbReference>
<sequence length="1558" mass="178803">MSARRGCQTRRGRVARFTDPIDEIRVDPTHLTNDLTPTTPPPTAGIGMTTPIRGATDSEPDSTKVAFDENLGKQFLQLIQGAVRVAGVGSEVPISHTLIANGVRTVGGQFGGVPTEAEDWIQDTERRMDQLGLDLTKRYLGAVTMLDGNAHTWWESVDLVQGDMLVLEYEIEFLKLLKYRISLVSIERDRCRKFALGLRYELRRQVVALQDDIFDVLVSRAKDAEEMEALAFGRECVDQERSRKSFGPTESFALSDKRTHSRARTQQHRGPTVSEARQPALVYATRRRDDRDELEVIAVTSPVGKAVLVNKVFRRCPLEVQGEIFLVDLMELPLEEFDLILGMDWLNKHKVNLDYEYKRATLKTSDGRTVVLIGERHGYLSNIVSAMEIDRMIRKGYETFITCILNTKEVEFEIETYAGSSPISMAPYRMAPKELKELKVQLQELFNRGFIWHSTSPWGALVLFVKKKDVSLRLCIDYQKLNKITIKNKYLLPRIEDLFDQLRGDIVFSKIDLHSGYYQLKVKGSDVAKTVIHTRYGHYEFLVMPFGLTNAPAAFMDLMNRVFQPYLDQFVVVFIDDILVYSRMETEHDDHLKIVLRTLREHRLYVKLSKCEFWLQEVSFLGHITSARGIQVDPSKIEAIMNWKRPNNVSEIRNFLGLVRYYRRFVEGFSIIVAPLTKLLRKNVSFDWGEVQQESFEKLKAVLTQAPMLIQPESEKDFTVYSDASHLGLGCVLMHEAKNELNLRQQRWLELLKDYDCVIDYHPGKANIVADALSRKAVSELRSLLARMNLYDNGTLLAELQVKPALVDEIKVKHPLDSSLLSIFEQVEQGTSSDYALDHDGFLCFMGRYCVSDDAELKQIILNEAHSSPYAMHLGGDKMYRNLRERYHWVGMKKDISDFVARCLTCQQVKAEHQHPSGLLQPIKTPEWKWERITMDFVTGLPMTPSKKDSVWVIIDRLTKSAHFILVQVNYTLDKLVRLYISEIIRLHGVPLSIISDRDLRFTSRFWKALHTALGTRLDYSTSFHPQTDGQSERVIQILEDMLRGCVNYFHGSWENFLPLAEFAYNNSYQTSIRMTPYEALYVCRCRTLICWTELRDRKTLGPELVRETEDIVKLIRDRMKEAFDRHKSYADQRRKYIQFEVRDHVFLKVSPWKKVLRFGRKGKLSPRFIGPFHILKRIGPVAYQLELPNELSRIHDVFHAVAREGGEAVKVSIELKLSSLPFKNLNRGTRDYHDLSIARLSSSRSVKPRVPVFTRRLYGPEIILGYCWLDTPDRALGGSTYILKPGLGGYIVNFKDIYNLLWKLYQAKENLLGGVWMGECGIPPGNGIHIPPFGLAGNVIPDFTNSEAKGLLIHLYLSLSLFCPWLSPNYVRPLKNLEFLRKSLKHLKYEAEILDKMGSIEELESKLSDLNRKKIEAEEKMRSYYPDMIQKLSVSEATHRQQIVMDEIRRIEKLKHEKLLEKEISPSNPNNVKMPSIEVGSSSAEAEVPNSEMQSLKLWKWQAGFQIMVRKRNSSRKIVVLPPSALPATPAIAPNSARDGHNHGKSEMTENATAATI</sequence>
<comment type="caution">
    <text evidence="20">The sequence shown here is derived from an EMBL/GenBank/DDBJ whole genome shotgun (WGS) entry which is preliminary data.</text>
</comment>
<dbReference type="InterPro" id="IPR036397">
    <property type="entry name" value="RNaseH_sf"/>
</dbReference>
<evidence type="ECO:0000256" key="9">
    <source>
        <dbReference type="ARBA" id="ARBA00022842"/>
    </source>
</evidence>
<dbReference type="GO" id="GO:0046872">
    <property type="term" value="F:metal ion binding"/>
    <property type="evidence" value="ECO:0007669"/>
    <property type="project" value="UniProtKB-KW"/>
</dbReference>
<evidence type="ECO:0000259" key="18">
    <source>
        <dbReference type="PROSITE" id="PS50878"/>
    </source>
</evidence>
<dbReference type="Pfam" id="PF08284">
    <property type="entry name" value="RVP_2"/>
    <property type="match status" value="1"/>
</dbReference>